<sequence>MIRRDSSDVHGLYRYPESMMTEVLQAKAVVILTEQVSLIQVNRYCKGQRIGEFYFGDEPLFSYHFAMYMRRQLPRDLRHRLSEIVSRVEQSGIVHHYHNAKLSPVKECCRGENRSQLNFTDLVSVFYLYAACCLMGVFVMVAELIVASRVMHTHRT</sequence>
<proteinExistence type="predicted"/>
<keyword evidence="2" id="KW-1185">Reference proteome</keyword>
<name>A0ACB8C8G5_DERSI</name>
<accession>A0ACB8C8G5</accession>
<dbReference type="EMBL" id="CM023477">
    <property type="protein sequence ID" value="KAH7937174.1"/>
    <property type="molecule type" value="Genomic_DNA"/>
</dbReference>
<evidence type="ECO:0000313" key="2">
    <source>
        <dbReference type="Proteomes" id="UP000821865"/>
    </source>
</evidence>
<reference evidence="1" key="1">
    <citation type="submission" date="2020-05" db="EMBL/GenBank/DDBJ databases">
        <title>Large-scale comparative analyses of tick genomes elucidate their genetic diversity and vector capacities.</title>
        <authorList>
            <person name="Jia N."/>
            <person name="Wang J."/>
            <person name="Shi W."/>
            <person name="Du L."/>
            <person name="Sun Y."/>
            <person name="Zhan W."/>
            <person name="Jiang J."/>
            <person name="Wang Q."/>
            <person name="Zhang B."/>
            <person name="Ji P."/>
            <person name="Sakyi L.B."/>
            <person name="Cui X."/>
            <person name="Yuan T."/>
            <person name="Jiang B."/>
            <person name="Yang W."/>
            <person name="Lam T.T.-Y."/>
            <person name="Chang Q."/>
            <person name="Ding S."/>
            <person name="Wang X."/>
            <person name="Zhu J."/>
            <person name="Ruan X."/>
            <person name="Zhao L."/>
            <person name="Wei J."/>
            <person name="Que T."/>
            <person name="Du C."/>
            <person name="Cheng J."/>
            <person name="Dai P."/>
            <person name="Han X."/>
            <person name="Huang E."/>
            <person name="Gao Y."/>
            <person name="Liu J."/>
            <person name="Shao H."/>
            <person name="Ye R."/>
            <person name="Li L."/>
            <person name="Wei W."/>
            <person name="Wang X."/>
            <person name="Wang C."/>
            <person name="Yang T."/>
            <person name="Huo Q."/>
            <person name="Li W."/>
            <person name="Guo W."/>
            <person name="Chen H."/>
            <person name="Zhou L."/>
            <person name="Ni X."/>
            <person name="Tian J."/>
            <person name="Zhou Y."/>
            <person name="Sheng Y."/>
            <person name="Liu T."/>
            <person name="Pan Y."/>
            <person name="Xia L."/>
            <person name="Li J."/>
            <person name="Zhao F."/>
            <person name="Cao W."/>
        </authorList>
    </citation>
    <scope>NUCLEOTIDE SEQUENCE</scope>
    <source>
        <strain evidence="1">Dsil-2018</strain>
    </source>
</reference>
<comment type="caution">
    <text evidence="1">The sequence shown here is derived from an EMBL/GenBank/DDBJ whole genome shotgun (WGS) entry which is preliminary data.</text>
</comment>
<gene>
    <name evidence="1" type="ORF">HPB49_008428</name>
</gene>
<protein>
    <submittedName>
        <fullName evidence="1">Uncharacterized protein</fullName>
    </submittedName>
</protein>
<organism evidence="1 2">
    <name type="scientific">Dermacentor silvarum</name>
    <name type="common">Tick</name>
    <dbReference type="NCBI Taxonomy" id="543639"/>
    <lineage>
        <taxon>Eukaryota</taxon>
        <taxon>Metazoa</taxon>
        <taxon>Ecdysozoa</taxon>
        <taxon>Arthropoda</taxon>
        <taxon>Chelicerata</taxon>
        <taxon>Arachnida</taxon>
        <taxon>Acari</taxon>
        <taxon>Parasitiformes</taxon>
        <taxon>Ixodida</taxon>
        <taxon>Ixodoidea</taxon>
        <taxon>Ixodidae</taxon>
        <taxon>Rhipicephalinae</taxon>
        <taxon>Dermacentor</taxon>
    </lineage>
</organism>
<dbReference type="Proteomes" id="UP000821865">
    <property type="component" value="Chromosome 8"/>
</dbReference>
<evidence type="ECO:0000313" key="1">
    <source>
        <dbReference type="EMBL" id="KAH7937174.1"/>
    </source>
</evidence>